<dbReference type="InterPro" id="IPR050300">
    <property type="entry name" value="GDXG_lipolytic_enzyme"/>
</dbReference>
<comment type="caution">
    <text evidence="3">The sequence shown here is derived from an EMBL/GenBank/DDBJ whole genome shotgun (WGS) entry which is preliminary data.</text>
</comment>
<accession>A0A2A9CPN7</accession>
<dbReference type="RefSeq" id="WP_098459191.1">
    <property type="nucleotide sequence ID" value="NZ_PDJC01000001.1"/>
</dbReference>
<dbReference type="SUPFAM" id="SSF53474">
    <property type="entry name" value="alpha/beta-Hydrolases"/>
    <property type="match status" value="1"/>
</dbReference>
<dbReference type="InterPro" id="IPR029058">
    <property type="entry name" value="AB_hydrolase_fold"/>
</dbReference>
<feature type="domain" description="Alpha/beta hydrolase fold-3" evidence="2">
    <location>
        <begin position="89"/>
        <end position="296"/>
    </location>
</feature>
<dbReference type="Gene3D" id="3.40.50.1820">
    <property type="entry name" value="alpha/beta hydrolase"/>
    <property type="match status" value="1"/>
</dbReference>
<evidence type="ECO:0000256" key="1">
    <source>
        <dbReference type="ARBA" id="ARBA00022801"/>
    </source>
</evidence>
<dbReference type="PANTHER" id="PTHR48081:SF8">
    <property type="entry name" value="ALPHA_BETA HYDROLASE FOLD-3 DOMAIN-CONTAINING PROTEIN-RELATED"/>
    <property type="match status" value="1"/>
</dbReference>
<evidence type="ECO:0000259" key="2">
    <source>
        <dbReference type="Pfam" id="PF07859"/>
    </source>
</evidence>
<proteinExistence type="predicted"/>
<keyword evidence="1" id="KW-0378">Hydrolase</keyword>
<evidence type="ECO:0000313" key="4">
    <source>
        <dbReference type="Proteomes" id="UP000226079"/>
    </source>
</evidence>
<organism evidence="3 4">
    <name type="scientific">Propionicimonas paludicola</name>
    <dbReference type="NCBI Taxonomy" id="185243"/>
    <lineage>
        <taxon>Bacteria</taxon>
        <taxon>Bacillati</taxon>
        <taxon>Actinomycetota</taxon>
        <taxon>Actinomycetes</taxon>
        <taxon>Propionibacteriales</taxon>
        <taxon>Nocardioidaceae</taxon>
        <taxon>Propionicimonas</taxon>
    </lineage>
</organism>
<reference evidence="3 4" key="1">
    <citation type="submission" date="2017-10" db="EMBL/GenBank/DDBJ databases">
        <title>Sequencing the genomes of 1000 actinobacteria strains.</title>
        <authorList>
            <person name="Klenk H.-P."/>
        </authorList>
    </citation>
    <scope>NUCLEOTIDE SEQUENCE [LARGE SCALE GENOMIC DNA]</scope>
    <source>
        <strain evidence="3 4">DSM 15597</strain>
    </source>
</reference>
<dbReference type="Proteomes" id="UP000226079">
    <property type="component" value="Unassembled WGS sequence"/>
</dbReference>
<dbReference type="EMBL" id="PDJC01000001">
    <property type="protein sequence ID" value="PFG15572.1"/>
    <property type="molecule type" value="Genomic_DNA"/>
</dbReference>
<dbReference type="GO" id="GO:0016787">
    <property type="term" value="F:hydrolase activity"/>
    <property type="evidence" value="ECO:0007669"/>
    <property type="project" value="UniProtKB-KW"/>
</dbReference>
<protein>
    <submittedName>
        <fullName evidence="3">Acetyl esterase/lipase</fullName>
    </submittedName>
</protein>
<dbReference type="AlphaFoldDB" id="A0A2A9CPN7"/>
<name>A0A2A9CPN7_9ACTN</name>
<dbReference type="PANTHER" id="PTHR48081">
    <property type="entry name" value="AB HYDROLASE SUPERFAMILY PROTEIN C4A8.06C"/>
    <property type="match status" value="1"/>
</dbReference>
<dbReference type="Pfam" id="PF07859">
    <property type="entry name" value="Abhydrolase_3"/>
    <property type="match status" value="1"/>
</dbReference>
<sequence>MNSRLAIPNVDPELAAALEVALEGTPSPITLADIPAKRAQDWEASHEARRAVIGRGVRVEEFDIPTVDGQTVRLDLLSGPNRSATSPLVYYVHGGGMMLGNRWSGIDVVEDWIHRFNAVVASVEYRLAPEAQYPLPQEDCYAGLKWIADNEHRLGLKVGSGMMVGISAGGGLAASVALMARERSGPKLAGLMLIAPMLDNRDDTTSARQYADGMWSVEENTLGWDSLLGEAADHLDDLPDWVIPGRCADLSELPNAFIEVGTADIFRDDSVDFASRIWAAGGRAELHVWAGGFHGFEVLSHTLLAQSAVHARSNWLQRLFGMPENVVVQ</sequence>
<dbReference type="InterPro" id="IPR013094">
    <property type="entry name" value="AB_hydrolase_3"/>
</dbReference>
<dbReference type="OrthoDB" id="3181909at2"/>
<gene>
    <name evidence="3" type="ORF">ATK74_0092</name>
</gene>
<keyword evidence="4" id="KW-1185">Reference proteome</keyword>
<evidence type="ECO:0000313" key="3">
    <source>
        <dbReference type="EMBL" id="PFG15572.1"/>
    </source>
</evidence>